<name>A0A8T0ID01_CERPU</name>
<gene>
    <name evidence="2" type="ORF">KC19_4G267400</name>
</gene>
<reference evidence="2" key="1">
    <citation type="submission" date="2020-06" db="EMBL/GenBank/DDBJ databases">
        <title>WGS assembly of Ceratodon purpureus strain R40.</title>
        <authorList>
            <person name="Carey S.B."/>
            <person name="Jenkins J."/>
            <person name="Shu S."/>
            <person name="Lovell J.T."/>
            <person name="Sreedasyam A."/>
            <person name="Maumus F."/>
            <person name="Tiley G.P."/>
            <person name="Fernandez-Pozo N."/>
            <person name="Barry K."/>
            <person name="Chen C."/>
            <person name="Wang M."/>
            <person name="Lipzen A."/>
            <person name="Daum C."/>
            <person name="Saski C.A."/>
            <person name="Payton A.C."/>
            <person name="Mcbreen J.C."/>
            <person name="Conrad R.E."/>
            <person name="Kollar L.M."/>
            <person name="Olsson S."/>
            <person name="Huttunen S."/>
            <person name="Landis J.B."/>
            <person name="Wickett N.J."/>
            <person name="Johnson M.G."/>
            <person name="Rensing S.A."/>
            <person name="Grimwood J."/>
            <person name="Schmutz J."/>
            <person name="Mcdaniel S.F."/>
        </authorList>
    </citation>
    <scope>NUCLEOTIDE SEQUENCE</scope>
    <source>
        <strain evidence="2">R40</strain>
    </source>
</reference>
<organism evidence="2 3">
    <name type="scientific">Ceratodon purpureus</name>
    <name type="common">Fire moss</name>
    <name type="synonym">Dicranum purpureum</name>
    <dbReference type="NCBI Taxonomy" id="3225"/>
    <lineage>
        <taxon>Eukaryota</taxon>
        <taxon>Viridiplantae</taxon>
        <taxon>Streptophyta</taxon>
        <taxon>Embryophyta</taxon>
        <taxon>Bryophyta</taxon>
        <taxon>Bryophytina</taxon>
        <taxon>Bryopsida</taxon>
        <taxon>Dicranidae</taxon>
        <taxon>Pseudoditrichales</taxon>
        <taxon>Ditrichaceae</taxon>
        <taxon>Ceratodon</taxon>
    </lineage>
</organism>
<sequence length="55" mass="5995">MPTHSVLFTPVSSAFLYHLSLVQGTPLINFSQELPPSNTRSLRGLHLACTVSDVN</sequence>
<evidence type="ECO:0000313" key="2">
    <source>
        <dbReference type="EMBL" id="KAG0581634.1"/>
    </source>
</evidence>
<keyword evidence="3" id="KW-1185">Reference proteome</keyword>
<dbReference type="Proteomes" id="UP000822688">
    <property type="component" value="Chromosome 4"/>
</dbReference>
<comment type="caution">
    <text evidence="2">The sequence shown here is derived from an EMBL/GenBank/DDBJ whole genome shotgun (WGS) entry which is preliminary data.</text>
</comment>
<feature type="chain" id="PRO_5035825308" evidence="1">
    <location>
        <begin position="25"/>
        <end position="55"/>
    </location>
</feature>
<dbReference type="EMBL" id="CM026424">
    <property type="protein sequence ID" value="KAG0581634.1"/>
    <property type="molecule type" value="Genomic_DNA"/>
</dbReference>
<keyword evidence="1" id="KW-0732">Signal</keyword>
<proteinExistence type="predicted"/>
<feature type="signal peptide" evidence="1">
    <location>
        <begin position="1"/>
        <end position="24"/>
    </location>
</feature>
<evidence type="ECO:0000313" key="3">
    <source>
        <dbReference type="Proteomes" id="UP000822688"/>
    </source>
</evidence>
<dbReference type="AlphaFoldDB" id="A0A8T0ID01"/>
<protein>
    <submittedName>
        <fullName evidence="2">Uncharacterized protein</fullName>
    </submittedName>
</protein>
<evidence type="ECO:0000256" key="1">
    <source>
        <dbReference type="SAM" id="SignalP"/>
    </source>
</evidence>
<accession>A0A8T0ID01</accession>